<organism evidence="1 2">
    <name type="scientific">Cerrena zonata</name>
    <dbReference type="NCBI Taxonomy" id="2478898"/>
    <lineage>
        <taxon>Eukaryota</taxon>
        <taxon>Fungi</taxon>
        <taxon>Dikarya</taxon>
        <taxon>Basidiomycota</taxon>
        <taxon>Agaricomycotina</taxon>
        <taxon>Agaricomycetes</taxon>
        <taxon>Polyporales</taxon>
        <taxon>Cerrenaceae</taxon>
        <taxon>Cerrena</taxon>
    </lineage>
</organism>
<reference evidence="1 2" key="1">
    <citation type="submission" date="2022-09" db="EMBL/GenBank/DDBJ databases">
        <authorList>
            <person name="Palmer J.M."/>
        </authorList>
    </citation>
    <scope>NUCLEOTIDE SEQUENCE [LARGE SCALE GENOMIC DNA]</scope>
    <source>
        <strain evidence="1 2">DSM 7382</strain>
    </source>
</reference>
<keyword evidence="2" id="KW-1185">Reference proteome</keyword>
<evidence type="ECO:0000313" key="1">
    <source>
        <dbReference type="EMBL" id="KAK7684318.1"/>
    </source>
</evidence>
<proteinExistence type="predicted"/>
<name>A0AAW0G314_9APHY</name>
<protein>
    <submittedName>
        <fullName evidence="1">Uncharacterized protein</fullName>
    </submittedName>
</protein>
<gene>
    <name evidence="1" type="ORF">QCA50_012642</name>
</gene>
<dbReference type="EMBL" id="JASBNA010000026">
    <property type="protein sequence ID" value="KAK7684318.1"/>
    <property type="molecule type" value="Genomic_DNA"/>
</dbReference>
<dbReference type="AlphaFoldDB" id="A0AAW0G314"/>
<comment type="caution">
    <text evidence="1">The sequence shown here is derived from an EMBL/GenBank/DDBJ whole genome shotgun (WGS) entry which is preliminary data.</text>
</comment>
<evidence type="ECO:0000313" key="2">
    <source>
        <dbReference type="Proteomes" id="UP001385951"/>
    </source>
</evidence>
<sequence length="193" mass="21773">MQTRTADNVSTPPIADVQPTIHFIADVTQHNIDSAIKPHRLRLVNLIMPNYTPPHSITVGSKIHLNIIEDAVSPTDNAFPCNYYAFESWILRVSRAGQHDCDFIIVGMWRGVLEIATLTARVSFVDPNELPSLQQVGNTRSKWVSEEHQQILLEHLHKSSNDTRLAAIEVAIKGLRSRACMYGPDWTNFFGHH</sequence>
<dbReference type="Proteomes" id="UP001385951">
    <property type="component" value="Unassembled WGS sequence"/>
</dbReference>
<accession>A0AAW0G314</accession>